<feature type="domain" description="F5/8 type C" evidence="2">
    <location>
        <begin position="53"/>
        <end position="216"/>
    </location>
</feature>
<keyword evidence="4" id="KW-1185">Reference proteome</keyword>
<dbReference type="HOGENOM" id="CLU_1282767_0_0_0"/>
<dbReference type="InterPro" id="IPR000421">
    <property type="entry name" value="FA58C"/>
</dbReference>
<dbReference type="STRING" id="452637.Oter_3514"/>
<evidence type="ECO:0000313" key="3">
    <source>
        <dbReference type="EMBL" id="ACB76791.1"/>
    </source>
</evidence>
<name>B1ZVC4_OPITP</name>
<dbReference type="KEGG" id="ote:Oter_3514"/>
<gene>
    <name evidence="3" type="ordered locus">Oter_3514</name>
</gene>
<feature type="chain" id="PRO_5002774502" evidence="1">
    <location>
        <begin position="21"/>
        <end position="219"/>
    </location>
</feature>
<dbReference type="RefSeq" id="WP_012376320.1">
    <property type="nucleotide sequence ID" value="NC_010571.1"/>
</dbReference>
<dbReference type="EMBL" id="CP001032">
    <property type="protein sequence ID" value="ACB76791.1"/>
    <property type="molecule type" value="Genomic_DNA"/>
</dbReference>
<organism evidence="3 4">
    <name type="scientific">Opitutus terrae (strain DSM 11246 / JCM 15787 / PB90-1)</name>
    <dbReference type="NCBI Taxonomy" id="452637"/>
    <lineage>
        <taxon>Bacteria</taxon>
        <taxon>Pseudomonadati</taxon>
        <taxon>Verrucomicrobiota</taxon>
        <taxon>Opitutia</taxon>
        <taxon>Opitutales</taxon>
        <taxon>Opitutaceae</taxon>
        <taxon>Opitutus</taxon>
    </lineage>
</organism>
<dbReference type="Pfam" id="PF22633">
    <property type="entry name" value="F5_F8_type_C_2"/>
    <property type="match status" value="1"/>
</dbReference>
<evidence type="ECO:0000259" key="2">
    <source>
        <dbReference type="PROSITE" id="PS50022"/>
    </source>
</evidence>
<dbReference type="OrthoDB" id="9790704at2"/>
<accession>B1ZVC4</accession>
<dbReference type="Proteomes" id="UP000007013">
    <property type="component" value="Chromosome"/>
</dbReference>
<sequence>MIRPLLSLLVTLSALGVAQAADEVPLKLELPRPLFVGTPRPLKLANLEKPRQGRRPDFMVPAGTELLSKGKPVTSSDPLPVIGELSYVTDGDKSGSEGSYVELGPGVQWVEVDLEKPAKLAAIVVWHFHSQARAYHDFIVQVSDDPEFKQGVTTLYNNDDDNSAGLGAGKDPAYIETYEGRLVDAKGTTGRYVRLTSNGNTSDELNHYIEVEVYGQPAS</sequence>
<feature type="signal peptide" evidence="1">
    <location>
        <begin position="1"/>
        <end position="20"/>
    </location>
</feature>
<dbReference type="AlphaFoldDB" id="B1ZVC4"/>
<proteinExistence type="predicted"/>
<dbReference type="PROSITE" id="PS50022">
    <property type="entry name" value="FA58C_3"/>
    <property type="match status" value="1"/>
</dbReference>
<evidence type="ECO:0000256" key="1">
    <source>
        <dbReference type="SAM" id="SignalP"/>
    </source>
</evidence>
<dbReference type="eggNOG" id="ENOG5033V6C">
    <property type="taxonomic scope" value="Bacteria"/>
</dbReference>
<evidence type="ECO:0000313" key="4">
    <source>
        <dbReference type="Proteomes" id="UP000007013"/>
    </source>
</evidence>
<reference evidence="3 4" key="1">
    <citation type="journal article" date="2011" name="J. Bacteriol.">
        <title>Genome sequence of the verrucomicrobium Opitutus terrae PB90-1, an abundant inhabitant of rice paddy soil ecosystems.</title>
        <authorList>
            <person name="van Passel M.W."/>
            <person name="Kant R."/>
            <person name="Palva A."/>
            <person name="Copeland A."/>
            <person name="Lucas S."/>
            <person name="Lapidus A."/>
            <person name="Glavina del Rio T."/>
            <person name="Pitluck S."/>
            <person name="Goltsman E."/>
            <person name="Clum A."/>
            <person name="Sun H."/>
            <person name="Schmutz J."/>
            <person name="Larimer F.W."/>
            <person name="Land M.L."/>
            <person name="Hauser L."/>
            <person name="Kyrpides N."/>
            <person name="Mikhailova N."/>
            <person name="Richardson P.P."/>
            <person name="Janssen P.H."/>
            <person name="de Vos W.M."/>
            <person name="Smidt H."/>
        </authorList>
    </citation>
    <scope>NUCLEOTIDE SEQUENCE [LARGE SCALE GENOMIC DNA]</scope>
    <source>
        <strain evidence="4">DSM 11246 / JCM 15787 / PB90-1</strain>
    </source>
</reference>
<dbReference type="SUPFAM" id="SSF49785">
    <property type="entry name" value="Galactose-binding domain-like"/>
    <property type="match status" value="1"/>
</dbReference>
<protein>
    <submittedName>
        <fullName evidence="3">Coagulation factor 5/8 type domain protein</fullName>
    </submittedName>
</protein>
<keyword evidence="1" id="KW-0732">Signal</keyword>
<dbReference type="InterPro" id="IPR008979">
    <property type="entry name" value="Galactose-bd-like_sf"/>
</dbReference>
<dbReference type="Gene3D" id="2.60.120.260">
    <property type="entry name" value="Galactose-binding domain-like"/>
    <property type="match status" value="1"/>
</dbReference>